<dbReference type="EMBL" id="JAILSO010000002">
    <property type="protein sequence ID" value="MDE1476882.1"/>
    <property type="molecule type" value="Genomic_DNA"/>
</dbReference>
<protein>
    <submittedName>
        <fullName evidence="1">Uncharacterized protein</fullName>
    </submittedName>
</protein>
<organism evidence="1 2">
    <name type="scientific">Xenorhabdus bovienii</name>
    <name type="common">Xenorhabdus nematophila subsp. bovienii</name>
    <dbReference type="NCBI Taxonomy" id="40576"/>
    <lineage>
        <taxon>Bacteria</taxon>
        <taxon>Pseudomonadati</taxon>
        <taxon>Pseudomonadota</taxon>
        <taxon>Gammaproteobacteria</taxon>
        <taxon>Enterobacterales</taxon>
        <taxon>Morganellaceae</taxon>
        <taxon>Xenorhabdus</taxon>
    </lineage>
</organism>
<accession>A0AAJ1J3K3</accession>
<dbReference type="Gene3D" id="3.30.559.10">
    <property type="entry name" value="Chloramphenicol acetyltransferase-like domain"/>
    <property type="match status" value="1"/>
</dbReference>
<gene>
    <name evidence="1" type="ORF">KKJ01_01125</name>
</gene>
<dbReference type="Proteomes" id="UP001222434">
    <property type="component" value="Unassembled WGS sequence"/>
</dbReference>
<dbReference type="AlphaFoldDB" id="A0AAJ1J3K3"/>
<name>A0AAJ1J3K3_XENBV</name>
<evidence type="ECO:0000313" key="1">
    <source>
        <dbReference type="EMBL" id="MDE1476882.1"/>
    </source>
</evidence>
<reference evidence="1" key="1">
    <citation type="submission" date="2021-08" db="EMBL/GenBank/DDBJ databases">
        <authorList>
            <person name="Papudeshi B."/>
            <person name="Bashey-Visser F."/>
        </authorList>
    </citation>
    <scope>NUCLEOTIDE SEQUENCE</scope>
    <source>
        <strain evidence="1">MC_266_E_2016</strain>
    </source>
</reference>
<comment type="caution">
    <text evidence="1">The sequence shown here is derived from an EMBL/GenBank/DDBJ whole genome shotgun (WGS) entry which is preliminary data.</text>
</comment>
<proteinExistence type="predicted"/>
<evidence type="ECO:0000313" key="2">
    <source>
        <dbReference type="Proteomes" id="UP001222434"/>
    </source>
</evidence>
<reference evidence="1" key="2">
    <citation type="journal article" date="2022" name="J. Evol. Biol.">
        <title>Pre- and post-association barriers to host switching in sympatric mutualists.</title>
        <authorList>
            <person name="Dinges Z.M."/>
            <person name="Phillips R.K."/>
            <person name="Lively C.M."/>
            <person name="Bashey F."/>
        </authorList>
    </citation>
    <scope>NUCLEOTIDE SEQUENCE</scope>
    <source>
        <strain evidence="1">MC_266_E_2016</strain>
    </source>
</reference>
<sequence length="162" mass="18327">MKVSQLVLSLMEKGISLSISISKGNLIYKSLYGEPDPSTLAQLKQHKESLLTFFKALWQRVEQTDRDFPTQGAVEIAPLSFSQERLWITEQLGADEEVGQYNITGVCRLKGIIDTSTIHKRLVAVIAERFKEILITLTHERESDLQTVLAQVIRQNLKSESI</sequence>
<dbReference type="RefSeq" id="WP_274711365.1">
    <property type="nucleotide sequence ID" value="NZ_JAILSM010000013.1"/>
</dbReference>
<dbReference type="InterPro" id="IPR023213">
    <property type="entry name" value="CAT-like_dom_sf"/>
</dbReference>